<comment type="caution">
    <text evidence="1">The sequence shown here is derived from an EMBL/GenBank/DDBJ whole genome shotgun (WGS) entry which is preliminary data.</text>
</comment>
<evidence type="ECO:0000313" key="1">
    <source>
        <dbReference type="EMBL" id="GGZ13156.1"/>
    </source>
</evidence>
<proteinExistence type="predicted"/>
<dbReference type="InterPro" id="IPR019861">
    <property type="entry name" value="PorP/SprF_Bacteroidetes"/>
</dbReference>
<dbReference type="Pfam" id="PF11751">
    <property type="entry name" value="PorP_SprF"/>
    <property type="match status" value="1"/>
</dbReference>
<organism evidence="1 2">
    <name type="scientific">Echinicola pacifica</name>
    <dbReference type="NCBI Taxonomy" id="346377"/>
    <lineage>
        <taxon>Bacteria</taxon>
        <taxon>Pseudomonadati</taxon>
        <taxon>Bacteroidota</taxon>
        <taxon>Cytophagia</taxon>
        <taxon>Cytophagales</taxon>
        <taxon>Cyclobacteriaceae</taxon>
        <taxon>Echinicola</taxon>
    </lineage>
</organism>
<keyword evidence="2" id="KW-1185">Reference proteome</keyword>
<protein>
    <recommendedName>
        <fullName evidence="3">Type IX secretion system membrane protein, PorP/SprF family</fullName>
    </recommendedName>
</protein>
<reference evidence="1" key="1">
    <citation type="journal article" date="2014" name="Int. J. Syst. Evol. Microbiol.">
        <title>Complete genome sequence of Corynebacterium casei LMG S-19264T (=DSM 44701T), isolated from a smear-ripened cheese.</title>
        <authorList>
            <consortium name="US DOE Joint Genome Institute (JGI-PGF)"/>
            <person name="Walter F."/>
            <person name="Albersmeier A."/>
            <person name="Kalinowski J."/>
            <person name="Ruckert C."/>
        </authorList>
    </citation>
    <scope>NUCLEOTIDE SEQUENCE</scope>
    <source>
        <strain evidence="1">KCTC 12368</strain>
    </source>
</reference>
<dbReference type="EMBL" id="BMWX01000001">
    <property type="protein sequence ID" value="GGZ13156.1"/>
    <property type="molecule type" value="Genomic_DNA"/>
</dbReference>
<accession>A0A918UIW6</accession>
<gene>
    <name evidence="1" type="ORF">GCM10007049_01160</name>
</gene>
<dbReference type="Proteomes" id="UP000619457">
    <property type="component" value="Unassembled WGS sequence"/>
</dbReference>
<evidence type="ECO:0008006" key="3">
    <source>
        <dbReference type="Google" id="ProtNLM"/>
    </source>
</evidence>
<sequence>MGQSRKYISQFSFFQSYFNPGLTAYEGSTARAFVRNQWSGYEGAPKTSFISAEVDFAEAKGMTDPALAGKNAASLNVLFDSYGAFREANMILAYASRVRITEKHNLRLGAGISYTNIRLDGNSMTTEQTNDETLQGYIGSFSNMQILDFNLGLALTHANYYLSYAMQGVNGGRMSAGDDFLDGRPVTYIAQAGYREALNKDVAVIGNFFYRAQADLPDNIEFNLKALLMDKLWLGLGHRIDYANNVQMGIVLPKMKFGYVYEFPTIKSYLLPSSTHEFMLTYSLFDSYVRKNSHEVIIW</sequence>
<reference evidence="1" key="2">
    <citation type="submission" date="2020-09" db="EMBL/GenBank/DDBJ databases">
        <authorList>
            <person name="Sun Q."/>
            <person name="Kim S."/>
        </authorList>
    </citation>
    <scope>NUCLEOTIDE SEQUENCE</scope>
    <source>
        <strain evidence="1">KCTC 12368</strain>
    </source>
</reference>
<name>A0A918UIW6_9BACT</name>
<evidence type="ECO:0000313" key="2">
    <source>
        <dbReference type="Proteomes" id="UP000619457"/>
    </source>
</evidence>
<dbReference type="NCBIfam" id="TIGR03519">
    <property type="entry name" value="T9SS_PorP_fam"/>
    <property type="match status" value="1"/>
</dbReference>
<dbReference type="AlphaFoldDB" id="A0A918UIW6"/>